<dbReference type="Proteomes" id="UP000824496">
    <property type="component" value="Chromosome"/>
</dbReference>
<name>A0ABN6K5U5_9ACTO</name>
<evidence type="ECO:0000313" key="2">
    <source>
        <dbReference type="Proteomes" id="UP000824496"/>
    </source>
</evidence>
<accession>A0ABN6K5U5</accession>
<keyword evidence="2" id="KW-1185">Reference proteome</keyword>
<proteinExistence type="predicted"/>
<gene>
    <name evidence="1" type="ORF">MANAM107_18880</name>
</gene>
<organism evidence="1 2">
    <name type="scientific">Actinomyces capricornis</name>
    <dbReference type="NCBI Taxonomy" id="2755559"/>
    <lineage>
        <taxon>Bacteria</taxon>
        <taxon>Bacillati</taxon>
        <taxon>Actinomycetota</taxon>
        <taxon>Actinomycetes</taxon>
        <taxon>Actinomycetales</taxon>
        <taxon>Actinomycetaceae</taxon>
        <taxon>Actinomyces</taxon>
    </lineage>
</organism>
<evidence type="ECO:0000313" key="1">
    <source>
        <dbReference type="EMBL" id="BDA65054.1"/>
    </source>
</evidence>
<sequence length="118" mass="12631">MEALTGGSLRDVGLHDEALRWWWAGADGAPGRWRSTALVGHVVGRVRLGVTSRQVRRLAEWTYLAGVVHSAKRRPIRQVTPNCRVKSLGVVFFGLGGEGYQGVVVGGGVGQGVGELLE</sequence>
<reference evidence="1 2" key="1">
    <citation type="submission" date="2021-08" db="EMBL/GenBank/DDBJ databases">
        <title>Whole genome sequence of novel Actinomyces species strain MAS-1.</title>
        <authorList>
            <person name="Saito M."/>
            <person name="Kuwahara N."/>
            <person name="Takizawa T."/>
            <person name="Gotouda H."/>
            <person name="Ochiai T."/>
        </authorList>
    </citation>
    <scope>NUCLEOTIDE SEQUENCE [LARGE SCALE GENOMIC DNA]</scope>
    <source>
        <strain evidence="1 2">MAS-1</strain>
    </source>
</reference>
<dbReference type="EMBL" id="AP025017">
    <property type="protein sequence ID" value="BDA65054.1"/>
    <property type="molecule type" value="Genomic_DNA"/>
</dbReference>
<protein>
    <submittedName>
        <fullName evidence="1">Uncharacterized protein</fullName>
    </submittedName>
</protein>